<evidence type="ECO:0000313" key="5">
    <source>
        <dbReference type="EMBL" id="KRO24962.1"/>
    </source>
</evidence>
<feature type="active site" description="Proton donor/acceptor" evidence="4">
    <location>
        <position position="129"/>
    </location>
</feature>
<evidence type="ECO:0000313" key="6">
    <source>
        <dbReference type="Proteomes" id="UP000051249"/>
    </source>
</evidence>
<name>A0A0R2NJC8_9LACO</name>
<dbReference type="EMBL" id="JQCQ01000018">
    <property type="protein sequence ID" value="KRO24962.1"/>
    <property type="molecule type" value="Genomic_DNA"/>
</dbReference>
<keyword evidence="1" id="KW-0645">Protease</keyword>
<evidence type="ECO:0000256" key="2">
    <source>
        <dbReference type="ARBA" id="ARBA00022801"/>
    </source>
</evidence>
<sequence length="230" mass="25997">MNKTVKKWLSRVGIGLLILISLALIFNRQIKDWMVASYNPKVTQETVIKNKKKKASYDFSAVKSLDWSTVARARAKSSDIQVIGEIAYPDVKMHLPVANGVANETLALAAGTLKPDQEMGQRNFAIAGHHMVSNQALFSPLYWKARVGQKVYLTDLSKVYEYQVNVRKFIDATDVQVIDDIPHKRILTMVTCDATGARRLMVRAKYVKTYDQKDAPSDAQKMFAQKFNQQ</sequence>
<proteinExistence type="predicted"/>
<dbReference type="RefSeq" id="WP_057799583.1">
    <property type="nucleotide sequence ID" value="NZ_BJZZ01000017.1"/>
</dbReference>
<dbReference type="GO" id="GO:0008234">
    <property type="term" value="F:cysteine-type peptidase activity"/>
    <property type="evidence" value="ECO:0007669"/>
    <property type="project" value="UniProtKB-KW"/>
</dbReference>
<dbReference type="Gene3D" id="2.40.260.10">
    <property type="entry name" value="Sortase"/>
    <property type="match status" value="1"/>
</dbReference>
<dbReference type="OrthoDB" id="1648028at2"/>
<gene>
    <name evidence="5" type="ORF">IV88_GL000528</name>
</gene>
<comment type="caution">
    <text evidence="5">The sequence shown here is derived from an EMBL/GenBank/DDBJ whole genome shotgun (WGS) entry which is preliminary data.</text>
</comment>
<evidence type="ECO:0000256" key="3">
    <source>
        <dbReference type="ARBA" id="ARBA00022807"/>
    </source>
</evidence>
<organism evidence="5 6">
    <name type="scientific">Pediococcus argentinicus</name>
    <dbReference type="NCBI Taxonomy" id="480391"/>
    <lineage>
        <taxon>Bacteria</taxon>
        <taxon>Bacillati</taxon>
        <taxon>Bacillota</taxon>
        <taxon>Bacilli</taxon>
        <taxon>Lactobacillales</taxon>
        <taxon>Lactobacillaceae</taxon>
        <taxon>Pediococcus</taxon>
    </lineage>
</organism>
<dbReference type="InterPro" id="IPR042007">
    <property type="entry name" value="Sortase_A"/>
</dbReference>
<keyword evidence="3" id="KW-0788">Thiol protease</keyword>
<evidence type="ECO:0000256" key="1">
    <source>
        <dbReference type="ARBA" id="ARBA00022670"/>
    </source>
</evidence>
<dbReference type="PATRIC" id="fig|480391.4.peg.535"/>
<protein>
    <recommendedName>
        <fullName evidence="7">Sortase (Surface protein transpeptidase)</fullName>
    </recommendedName>
</protein>
<keyword evidence="2" id="KW-0378">Hydrolase</keyword>
<dbReference type="CDD" id="cd06165">
    <property type="entry name" value="Sortase_A"/>
    <property type="match status" value="1"/>
</dbReference>
<feature type="active site" description="Acyl-thioester intermediate" evidence="4">
    <location>
        <position position="192"/>
    </location>
</feature>
<dbReference type="Proteomes" id="UP000051249">
    <property type="component" value="Unassembled WGS sequence"/>
</dbReference>
<dbReference type="InterPro" id="IPR005754">
    <property type="entry name" value="Sortase"/>
</dbReference>
<dbReference type="NCBIfam" id="TIGR01076">
    <property type="entry name" value="sortase_fam"/>
    <property type="match status" value="1"/>
</dbReference>
<dbReference type="InterPro" id="IPR023365">
    <property type="entry name" value="Sortase_dom-sf"/>
</dbReference>
<dbReference type="GO" id="GO:0006508">
    <property type="term" value="P:proteolysis"/>
    <property type="evidence" value="ECO:0007669"/>
    <property type="project" value="UniProtKB-KW"/>
</dbReference>
<keyword evidence="6" id="KW-1185">Reference proteome</keyword>
<dbReference type="SUPFAM" id="SSF63817">
    <property type="entry name" value="Sortase"/>
    <property type="match status" value="1"/>
</dbReference>
<evidence type="ECO:0008006" key="7">
    <source>
        <dbReference type="Google" id="ProtNLM"/>
    </source>
</evidence>
<evidence type="ECO:0000256" key="4">
    <source>
        <dbReference type="PIRSR" id="PIRSR605754-1"/>
    </source>
</evidence>
<accession>A0A0R2NJC8</accession>
<reference evidence="5 6" key="1">
    <citation type="journal article" date="2015" name="Genome Announc.">
        <title>Expanding the biotechnology potential of lactobacilli through comparative genomics of 213 strains and associated genera.</title>
        <authorList>
            <person name="Sun Z."/>
            <person name="Harris H.M."/>
            <person name="McCann A."/>
            <person name="Guo C."/>
            <person name="Argimon S."/>
            <person name="Zhang W."/>
            <person name="Yang X."/>
            <person name="Jeffery I.B."/>
            <person name="Cooney J.C."/>
            <person name="Kagawa T.F."/>
            <person name="Liu W."/>
            <person name="Song Y."/>
            <person name="Salvetti E."/>
            <person name="Wrobel A."/>
            <person name="Rasinkangas P."/>
            <person name="Parkhill J."/>
            <person name="Rea M.C."/>
            <person name="O'Sullivan O."/>
            <person name="Ritari J."/>
            <person name="Douillard F.P."/>
            <person name="Paul Ross R."/>
            <person name="Yang R."/>
            <person name="Briner A.E."/>
            <person name="Felis G.E."/>
            <person name="de Vos W.M."/>
            <person name="Barrangou R."/>
            <person name="Klaenhammer T.R."/>
            <person name="Caufield P.W."/>
            <person name="Cui Y."/>
            <person name="Zhang H."/>
            <person name="O'Toole P.W."/>
        </authorList>
    </citation>
    <scope>NUCLEOTIDE SEQUENCE [LARGE SCALE GENOMIC DNA]</scope>
    <source>
        <strain evidence="5 6">DSM 23026</strain>
    </source>
</reference>
<dbReference type="AlphaFoldDB" id="A0A0R2NJC8"/>
<dbReference type="Pfam" id="PF04203">
    <property type="entry name" value="Sortase"/>
    <property type="match status" value="1"/>
</dbReference>